<dbReference type="Proteomes" id="UP000179106">
    <property type="component" value="Unassembled WGS sequence"/>
</dbReference>
<evidence type="ECO:0000259" key="10">
    <source>
        <dbReference type="PROSITE" id="PS50862"/>
    </source>
</evidence>
<evidence type="ECO:0000256" key="4">
    <source>
        <dbReference type="ARBA" id="ARBA00022840"/>
    </source>
</evidence>
<dbReference type="InterPro" id="IPR004154">
    <property type="entry name" value="Anticodon-bd"/>
</dbReference>
<dbReference type="GO" id="GO:0005737">
    <property type="term" value="C:cytoplasm"/>
    <property type="evidence" value="ECO:0007669"/>
    <property type="project" value="UniProtKB-SubCell"/>
</dbReference>
<evidence type="ECO:0000256" key="3">
    <source>
        <dbReference type="ARBA" id="ARBA00022741"/>
    </source>
</evidence>
<dbReference type="InterPro" id="IPR036621">
    <property type="entry name" value="Anticodon-bd_dom_sf"/>
</dbReference>
<dbReference type="CDD" id="cd00859">
    <property type="entry name" value="HisRS_anticodon"/>
    <property type="match status" value="1"/>
</dbReference>
<evidence type="ECO:0000256" key="2">
    <source>
        <dbReference type="ARBA" id="ARBA00022598"/>
    </source>
</evidence>
<accession>A0A1G2GUT9</accession>
<feature type="domain" description="Aminoacyl-transfer RNA synthetases class-II family profile" evidence="10">
    <location>
        <begin position="33"/>
        <end position="341"/>
    </location>
</feature>
<organism evidence="11 12">
    <name type="scientific">Candidatus Ryanbacteria bacterium RIFCSPLOWO2_01_FULL_48_26</name>
    <dbReference type="NCBI Taxonomy" id="1802126"/>
    <lineage>
        <taxon>Bacteria</taxon>
        <taxon>Candidatus Ryaniibacteriota</taxon>
    </lineage>
</organism>
<dbReference type="InterPro" id="IPR015807">
    <property type="entry name" value="His-tRNA-ligase"/>
</dbReference>
<feature type="binding site" evidence="9">
    <location>
        <position position="144"/>
    </location>
    <ligand>
        <name>L-histidine</name>
        <dbReference type="ChEBI" id="CHEBI:57595"/>
    </ligand>
</feature>
<dbReference type="EMBL" id="MHNW01000015">
    <property type="protein sequence ID" value="OGZ53578.1"/>
    <property type="molecule type" value="Genomic_DNA"/>
</dbReference>
<comment type="catalytic activity">
    <reaction evidence="7 8">
        <text>tRNA(His) + L-histidine + ATP = L-histidyl-tRNA(His) + AMP + diphosphate + H(+)</text>
        <dbReference type="Rhea" id="RHEA:17313"/>
        <dbReference type="Rhea" id="RHEA-COMP:9665"/>
        <dbReference type="Rhea" id="RHEA-COMP:9689"/>
        <dbReference type="ChEBI" id="CHEBI:15378"/>
        <dbReference type="ChEBI" id="CHEBI:30616"/>
        <dbReference type="ChEBI" id="CHEBI:33019"/>
        <dbReference type="ChEBI" id="CHEBI:57595"/>
        <dbReference type="ChEBI" id="CHEBI:78442"/>
        <dbReference type="ChEBI" id="CHEBI:78527"/>
        <dbReference type="ChEBI" id="CHEBI:456215"/>
        <dbReference type="EC" id="6.1.1.21"/>
    </reaction>
</comment>
<comment type="subcellular location">
    <subcellularLocation>
        <location evidence="8">Cytoplasm</location>
    </subcellularLocation>
</comment>
<keyword evidence="3 8" id="KW-0547">Nucleotide-binding</keyword>
<dbReference type="STRING" id="1802126.A3B25_00550"/>
<comment type="subunit">
    <text evidence="8">Homodimer.</text>
</comment>
<evidence type="ECO:0000256" key="8">
    <source>
        <dbReference type="HAMAP-Rule" id="MF_00127"/>
    </source>
</evidence>
<keyword evidence="5 8" id="KW-0648">Protein biosynthesis</keyword>
<feature type="binding site" evidence="9">
    <location>
        <position position="272"/>
    </location>
    <ligand>
        <name>L-histidine</name>
        <dbReference type="ChEBI" id="CHEBI:57595"/>
    </ligand>
</feature>
<evidence type="ECO:0000256" key="1">
    <source>
        <dbReference type="ARBA" id="ARBA00008226"/>
    </source>
</evidence>
<evidence type="ECO:0000256" key="5">
    <source>
        <dbReference type="ARBA" id="ARBA00022917"/>
    </source>
</evidence>
<dbReference type="InterPro" id="IPR041715">
    <property type="entry name" value="HisRS-like_core"/>
</dbReference>
<dbReference type="InterPro" id="IPR045864">
    <property type="entry name" value="aa-tRNA-synth_II/BPL/LPL"/>
</dbReference>
<gene>
    <name evidence="8" type="primary">hisS</name>
    <name evidence="11" type="ORF">A3B25_00550</name>
</gene>
<dbReference type="InterPro" id="IPR006195">
    <property type="entry name" value="aa-tRNA-synth_II"/>
</dbReference>
<dbReference type="Pfam" id="PF03129">
    <property type="entry name" value="HGTP_anticodon"/>
    <property type="match status" value="1"/>
</dbReference>
<keyword evidence="2 8" id="KW-0436">Ligase</keyword>
<dbReference type="PROSITE" id="PS50862">
    <property type="entry name" value="AA_TRNA_LIGASE_II"/>
    <property type="match status" value="1"/>
</dbReference>
<evidence type="ECO:0000313" key="11">
    <source>
        <dbReference type="EMBL" id="OGZ53578.1"/>
    </source>
</evidence>
<reference evidence="11 12" key="1">
    <citation type="journal article" date="2016" name="Nat. Commun.">
        <title>Thousands of microbial genomes shed light on interconnected biogeochemical processes in an aquifer system.</title>
        <authorList>
            <person name="Anantharaman K."/>
            <person name="Brown C.T."/>
            <person name="Hug L.A."/>
            <person name="Sharon I."/>
            <person name="Castelle C.J."/>
            <person name="Probst A.J."/>
            <person name="Thomas B.C."/>
            <person name="Singh A."/>
            <person name="Wilkins M.J."/>
            <person name="Karaoz U."/>
            <person name="Brodie E.L."/>
            <person name="Williams K.H."/>
            <person name="Hubbard S.S."/>
            <person name="Banfield J.F."/>
        </authorList>
    </citation>
    <scope>NUCLEOTIDE SEQUENCE [LARGE SCALE GENOMIC DNA]</scope>
</reference>
<proteinExistence type="inferred from homology"/>
<keyword evidence="8" id="KW-0963">Cytoplasm</keyword>
<protein>
    <recommendedName>
        <fullName evidence="8">Histidine--tRNA ligase</fullName>
        <ecNumber evidence="8">6.1.1.21</ecNumber>
    </recommendedName>
    <alternativeName>
        <fullName evidence="8">Histidyl-tRNA synthetase</fullName>
        <shortName evidence="8">HisRS</shortName>
    </alternativeName>
</protein>
<dbReference type="CDD" id="cd00773">
    <property type="entry name" value="HisRS-like_core"/>
    <property type="match status" value="1"/>
</dbReference>
<dbReference type="InterPro" id="IPR004516">
    <property type="entry name" value="HisRS/HisZ"/>
</dbReference>
<feature type="binding site" evidence="9">
    <location>
        <position position="126"/>
    </location>
    <ligand>
        <name>L-histidine</name>
        <dbReference type="ChEBI" id="CHEBI:57595"/>
    </ligand>
</feature>
<feature type="binding site" evidence="9">
    <location>
        <begin position="95"/>
        <end position="97"/>
    </location>
    <ligand>
        <name>L-histidine</name>
        <dbReference type="ChEBI" id="CHEBI:57595"/>
    </ligand>
</feature>
<dbReference type="SUPFAM" id="SSF52954">
    <property type="entry name" value="Class II aaRS ABD-related"/>
    <property type="match status" value="1"/>
</dbReference>
<dbReference type="GO" id="GO:0004821">
    <property type="term" value="F:histidine-tRNA ligase activity"/>
    <property type="evidence" value="ECO:0007669"/>
    <property type="project" value="UniProtKB-UniRule"/>
</dbReference>
<feature type="binding site" evidence="9">
    <location>
        <begin position="276"/>
        <end position="277"/>
    </location>
    <ligand>
        <name>L-histidine</name>
        <dbReference type="ChEBI" id="CHEBI:57595"/>
    </ligand>
</feature>
<dbReference type="Gene3D" id="3.40.50.800">
    <property type="entry name" value="Anticodon-binding domain"/>
    <property type="match status" value="1"/>
</dbReference>
<dbReference type="HAMAP" id="MF_00127">
    <property type="entry name" value="His_tRNA_synth"/>
    <property type="match status" value="1"/>
</dbReference>
<dbReference type="AlphaFoldDB" id="A0A1G2GUT9"/>
<evidence type="ECO:0000313" key="12">
    <source>
        <dbReference type="Proteomes" id="UP000179106"/>
    </source>
</evidence>
<dbReference type="EC" id="6.1.1.21" evidence="8"/>
<sequence length="448" mass="50377">MKPNKNKAKSSDIPKLIQAPKGMHDVLPAEELYWERVESVAREIGRFFNFSRIDTPILEYADLFKKTTGEETDVVEKEMYTLTTKGGDVLALRPEFTPSISRAYLEHGLSRMGQPQKLYYLGPVFRHDRPQLGRFRQFNQLGFEILGGVNDPIYDAQIILMSVSLLEKLGVKNISLKINSIGCRVCRPIYKKQLQNFFKKKEGELCADCVHRLKTNPLRLLDCKKESCAKARAEAPNFLDKLCATCSSHFKGVLEYLDELRISYALDHQLVRGLDYYNKTVFEIFVEGEGSGVGALAGGGRYDYLMETLGSHLTPAVGVACGVERVVGVMKDREVKLAAKPIKRVYLMHAGDSAKKKALGLIKDLWAQGIPISESLAKGSLRAQLKSADKEGIALALILGQKEIYENSVILRNMRTGLQENFPLDRIVAEIKKRWRELGTTHQNHDDA</sequence>
<dbReference type="GO" id="GO:0005524">
    <property type="term" value="F:ATP binding"/>
    <property type="evidence" value="ECO:0007669"/>
    <property type="project" value="UniProtKB-UniRule"/>
</dbReference>
<dbReference type="SUPFAM" id="SSF55681">
    <property type="entry name" value="Class II aaRS and biotin synthetases"/>
    <property type="match status" value="1"/>
</dbReference>
<comment type="caution">
    <text evidence="11">The sequence shown here is derived from an EMBL/GenBank/DDBJ whole genome shotgun (WGS) entry which is preliminary data.</text>
</comment>
<keyword evidence="6 8" id="KW-0030">Aminoacyl-tRNA synthetase</keyword>
<dbReference type="PIRSF" id="PIRSF001549">
    <property type="entry name" value="His-tRNA_synth"/>
    <property type="match status" value="1"/>
</dbReference>
<dbReference type="NCBIfam" id="TIGR00442">
    <property type="entry name" value="hisS"/>
    <property type="match status" value="1"/>
</dbReference>
<keyword evidence="4 8" id="KW-0067">ATP-binding</keyword>
<dbReference type="PANTHER" id="PTHR43707">
    <property type="entry name" value="HISTIDYL-TRNA SYNTHETASE"/>
    <property type="match status" value="1"/>
</dbReference>
<dbReference type="PANTHER" id="PTHR43707:SF1">
    <property type="entry name" value="HISTIDINE--TRNA LIGASE, MITOCHONDRIAL-RELATED"/>
    <property type="match status" value="1"/>
</dbReference>
<evidence type="ECO:0000256" key="9">
    <source>
        <dbReference type="PIRSR" id="PIRSR001549-1"/>
    </source>
</evidence>
<feature type="binding site" evidence="9">
    <location>
        <position position="140"/>
    </location>
    <ligand>
        <name>L-histidine</name>
        <dbReference type="ChEBI" id="CHEBI:57595"/>
    </ligand>
</feature>
<dbReference type="GO" id="GO:0006427">
    <property type="term" value="P:histidyl-tRNA aminoacylation"/>
    <property type="evidence" value="ECO:0007669"/>
    <property type="project" value="UniProtKB-UniRule"/>
</dbReference>
<dbReference type="Pfam" id="PF13393">
    <property type="entry name" value="tRNA-synt_His"/>
    <property type="match status" value="1"/>
</dbReference>
<evidence type="ECO:0000256" key="7">
    <source>
        <dbReference type="ARBA" id="ARBA00047639"/>
    </source>
</evidence>
<dbReference type="Gene3D" id="3.30.930.10">
    <property type="entry name" value="Bira Bifunctional Protein, Domain 2"/>
    <property type="match status" value="1"/>
</dbReference>
<evidence type="ECO:0000256" key="6">
    <source>
        <dbReference type="ARBA" id="ARBA00023146"/>
    </source>
</evidence>
<name>A0A1G2GUT9_9BACT</name>
<dbReference type="InterPro" id="IPR033656">
    <property type="entry name" value="HisRS_anticodon"/>
</dbReference>
<comment type="similarity">
    <text evidence="1 8">Belongs to the class-II aminoacyl-tRNA synthetase family.</text>
</comment>